<dbReference type="InterPro" id="IPR002060">
    <property type="entry name" value="Squ/phyt_synthse"/>
</dbReference>
<feature type="binding site" evidence="2">
    <location>
        <position position="306"/>
    </location>
    <ligand>
        <name>Mg(2+)</name>
        <dbReference type="ChEBI" id="CHEBI:18420"/>
    </ligand>
</feature>
<comment type="caution">
    <text evidence="2">Lacks conserved residue(s) required for the propagation of feature annotation.</text>
</comment>
<proteinExistence type="inferred from homology"/>
<comment type="subunit">
    <text evidence="2">Homodimer.</text>
</comment>
<dbReference type="NCBIfam" id="TIGR00055">
    <property type="entry name" value="uppS"/>
    <property type="match status" value="1"/>
</dbReference>
<gene>
    <name evidence="4" type="ORF">HEB29_005709</name>
</gene>
<sequence>MMIDETLFGSSELRESYELCEALTRQFHAPMWRATELLPAPVHPHMHAVNGFVLRTDTIADRDGTAAEREQRLARWYSATREGLRSGASDHPVLRAFVDTVWRWDLDRTVIEELLGTLEADCVNPPVFETFQDRRRYLRGAGGTTVELWFPLLGVRDPEMLAMASLLGEAAQVVDNFEDMPEDLAAGRCYLPRADLRALGLEVDDLVHGERPGALAELVRMQLGRWNPLVKQAAPMTGMVKPEYQPFLHLLALGIHLQCDETALRQERIFTQGIEPLVAAGGAPRRAVWPHVEVDVVPEHVAVIMDGNRRWALEQGQPAFRGHQAGQWSAMRLVNAALRMGVRHLTLYAFSTENWNRSQDELDALFETMGDAIARGAEWLHDLGVRARWCGRRDRIDPSLASVLTLVESMTSNNQTLSLTICVDYGGREELVEAARALAAEAASGAILPQDIGPADLDWNMYVPGLPDVDLLIRTSGEQWISNFLPWHLAYAEMVFDPTPWPSFGLEQLREAVTIYAGRQRRFGGTLPGPTRPTEPARSAKPA</sequence>
<dbReference type="InterPro" id="IPR036424">
    <property type="entry name" value="UPP_synth-like_sf"/>
</dbReference>
<accession>A0A7Y9L171</accession>
<dbReference type="GO" id="GO:0005829">
    <property type="term" value="C:cytosol"/>
    <property type="evidence" value="ECO:0007669"/>
    <property type="project" value="TreeGrafter"/>
</dbReference>
<keyword evidence="1 2" id="KW-0808">Transferase</keyword>
<evidence type="ECO:0000256" key="2">
    <source>
        <dbReference type="HAMAP-Rule" id="MF_01139"/>
    </source>
</evidence>
<dbReference type="Gene3D" id="3.40.1180.10">
    <property type="entry name" value="Decaprenyl diphosphate synthase-like"/>
    <property type="match status" value="1"/>
</dbReference>
<dbReference type="Gene3D" id="1.10.600.10">
    <property type="entry name" value="Farnesyl Diphosphate Synthase"/>
    <property type="match status" value="1"/>
</dbReference>
<keyword evidence="2" id="KW-0460">Magnesium</keyword>
<dbReference type="SUPFAM" id="SSF48576">
    <property type="entry name" value="Terpenoid synthases"/>
    <property type="match status" value="1"/>
</dbReference>
<dbReference type="SUPFAM" id="SSF64005">
    <property type="entry name" value="Undecaprenyl diphosphate synthase"/>
    <property type="match status" value="1"/>
</dbReference>
<feature type="binding site" evidence="2">
    <location>
        <position position="474"/>
    </location>
    <ligand>
        <name>substrate</name>
    </ligand>
</feature>
<comment type="caution">
    <text evidence="4">The sequence shown here is derived from an EMBL/GenBank/DDBJ whole genome shotgun (WGS) entry which is preliminary data.</text>
</comment>
<dbReference type="GO" id="GO:0008834">
    <property type="term" value="F:ditrans,polycis-undecaprenyl-diphosphate synthase [(2E,6E)-farnesyl-diphosphate specific] activity"/>
    <property type="evidence" value="ECO:0007669"/>
    <property type="project" value="TreeGrafter"/>
</dbReference>
<dbReference type="AlphaFoldDB" id="A0A7Y9L171"/>
<evidence type="ECO:0000256" key="1">
    <source>
        <dbReference type="ARBA" id="ARBA00022679"/>
    </source>
</evidence>
<dbReference type="GO" id="GO:0016094">
    <property type="term" value="P:polyprenol biosynthetic process"/>
    <property type="evidence" value="ECO:0007669"/>
    <property type="project" value="TreeGrafter"/>
</dbReference>
<dbReference type="GO" id="GO:0030145">
    <property type="term" value="F:manganese ion binding"/>
    <property type="evidence" value="ECO:0007669"/>
    <property type="project" value="TreeGrafter"/>
</dbReference>
<dbReference type="Pfam" id="PF00494">
    <property type="entry name" value="SQS_PSY"/>
    <property type="match status" value="1"/>
</dbReference>
<feature type="active site" description="Proton acceptor" evidence="2">
    <location>
        <position position="354"/>
    </location>
</feature>
<dbReference type="Proteomes" id="UP000530403">
    <property type="component" value="Unassembled WGS sequence"/>
</dbReference>
<reference evidence="4 5" key="1">
    <citation type="submission" date="2020-07" db="EMBL/GenBank/DDBJ databases">
        <title>Sequencing the genomes of 1000 actinobacteria strains.</title>
        <authorList>
            <person name="Klenk H.-P."/>
        </authorList>
    </citation>
    <scope>NUCLEOTIDE SEQUENCE [LARGE SCALE GENOMIC DNA]</scope>
    <source>
        <strain evidence="4 5">DSM 41455</strain>
    </source>
</reference>
<comment type="function">
    <text evidence="2">Catalyzes the condensation of isopentenyl diphosphate (IPP) with allylic pyrophosphates generating different type of terpenoids.</text>
</comment>
<dbReference type="InterPro" id="IPR008949">
    <property type="entry name" value="Isoprenoid_synthase_dom_sf"/>
</dbReference>
<dbReference type="Pfam" id="PF01255">
    <property type="entry name" value="Prenyltransf"/>
    <property type="match status" value="1"/>
</dbReference>
<name>A0A7Y9L171_9ACTN</name>
<evidence type="ECO:0000313" key="5">
    <source>
        <dbReference type="Proteomes" id="UP000530403"/>
    </source>
</evidence>
<dbReference type="HAMAP" id="MF_01139">
    <property type="entry name" value="ISPT"/>
    <property type="match status" value="1"/>
</dbReference>
<feature type="region of interest" description="Disordered" evidence="3">
    <location>
        <begin position="522"/>
        <end position="543"/>
    </location>
</feature>
<feature type="binding site" evidence="2">
    <location>
        <position position="311"/>
    </location>
    <ligand>
        <name>substrate</name>
    </ligand>
</feature>
<dbReference type="RefSeq" id="WP_179764379.1">
    <property type="nucleotide sequence ID" value="NZ_BAAAUE010000005.1"/>
</dbReference>
<dbReference type="GO" id="GO:0033850">
    <property type="term" value="F:Z-farnesyl diphosphate synthase activity"/>
    <property type="evidence" value="ECO:0007669"/>
    <property type="project" value="TreeGrafter"/>
</dbReference>
<feature type="binding site" evidence="2">
    <location>
        <position position="493"/>
    </location>
    <ligand>
        <name>Mg(2+)</name>
        <dbReference type="ChEBI" id="CHEBI:18420"/>
    </ligand>
</feature>
<feature type="active site" evidence="2">
    <location>
        <position position="306"/>
    </location>
</feature>
<feature type="binding site" evidence="2">
    <location>
        <position position="323"/>
    </location>
    <ligand>
        <name>substrate</name>
    </ligand>
</feature>
<keyword evidence="2" id="KW-0479">Metal-binding</keyword>
<comment type="cofactor">
    <cofactor evidence="2">
        <name>Mg(2+)</name>
        <dbReference type="ChEBI" id="CHEBI:18420"/>
    </cofactor>
    <text evidence="2">Binds 2 magnesium ions per subunit.</text>
</comment>
<feature type="binding site" evidence="2">
    <location>
        <position position="357"/>
    </location>
    <ligand>
        <name>substrate</name>
    </ligand>
</feature>
<organism evidence="4 5">
    <name type="scientific">Streptomyces fulvorobeus</name>
    <dbReference type="NCBI Taxonomy" id="284028"/>
    <lineage>
        <taxon>Bacteria</taxon>
        <taxon>Bacillati</taxon>
        <taxon>Actinomycetota</taxon>
        <taxon>Actinomycetes</taxon>
        <taxon>Kitasatosporales</taxon>
        <taxon>Streptomycetaceae</taxon>
        <taxon>Streptomyces</taxon>
    </lineage>
</organism>
<dbReference type="GO" id="GO:0005886">
    <property type="term" value="C:plasma membrane"/>
    <property type="evidence" value="ECO:0007669"/>
    <property type="project" value="TreeGrafter"/>
</dbReference>
<dbReference type="GO" id="GO:0000287">
    <property type="term" value="F:magnesium ion binding"/>
    <property type="evidence" value="ECO:0007669"/>
    <property type="project" value="UniProtKB-UniRule"/>
</dbReference>
<dbReference type="CDD" id="cd00475">
    <property type="entry name" value="Cis_IPPS"/>
    <property type="match status" value="1"/>
</dbReference>
<comment type="similarity">
    <text evidence="2">Belongs to the UPP synthase family.</text>
</comment>
<evidence type="ECO:0000313" key="4">
    <source>
        <dbReference type="EMBL" id="NYE44698.1"/>
    </source>
</evidence>
<dbReference type="EC" id="2.5.1.-" evidence="2"/>
<feature type="binding site" evidence="2">
    <location>
        <position position="355"/>
    </location>
    <ligand>
        <name>substrate</name>
    </ligand>
</feature>
<feature type="binding site" evidence="2">
    <location>
        <begin position="351"/>
        <end position="353"/>
    </location>
    <ligand>
        <name>substrate</name>
    </ligand>
</feature>
<dbReference type="PANTHER" id="PTHR10291:SF0">
    <property type="entry name" value="DEHYDRODOLICHYL DIPHOSPHATE SYNTHASE 2"/>
    <property type="match status" value="1"/>
</dbReference>
<dbReference type="EMBL" id="JACCCF010000001">
    <property type="protein sequence ID" value="NYE44698.1"/>
    <property type="molecule type" value="Genomic_DNA"/>
</dbReference>
<evidence type="ECO:0000256" key="3">
    <source>
        <dbReference type="SAM" id="MobiDB-lite"/>
    </source>
</evidence>
<dbReference type="PANTHER" id="PTHR10291">
    <property type="entry name" value="DEHYDRODOLICHYL DIPHOSPHATE SYNTHASE FAMILY MEMBER"/>
    <property type="match status" value="1"/>
</dbReference>
<feature type="binding site" evidence="2">
    <location>
        <begin position="307"/>
        <end position="310"/>
    </location>
    <ligand>
        <name>substrate</name>
    </ligand>
</feature>
<protein>
    <recommendedName>
        <fullName evidence="2">Isoprenyl transferase</fullName>
        <ecNumber evidence="2">2.5.1.-</ecNumber>
    </recommendedName>
</protein>
<dbReference type="InterPro" id="IPR001441">
    <property type="entry name" value="UPP_synth-like"/>
</dbReference>